<reference evidence="2" key="1">
    <citation type="submission" date="2015-04" db="UniProtKB">
        <authorList>
            <consortium name="EnsemblPlants"/>
        </authorList>
    </citation>
    <scope>IDENTIFICATION</scope>
</reference>
<organism evidence="2">
    <name type="scientific">Oryza punctata</name>
    <name type="common">Red rice</name>
    <dbReference type="NCBI Taxonomy" id="4537"/>
    <lineage>
        <taxon>Eukaryota</taxon>
        <taxon>Viridiplantae</taxon>
        <taxon>Streptophyta</taxon>
        <taxon>Embryophyta</taxon>
        <taxon>Tracheophyta</taxon>
        <taxon>Spermatophyta</taxon>
        <taxon>Magnoliopsida</taxon>
        <taxon>Liliopsida</taxon>
        <taxon>Poales</taxon>
        <taxon>Poaceae</taxon>
        <taxon>BOP clade</taxon>
        <taxon>Oryzoideae</taxon>
        <taxon>Oryzeae</taxon>
        <taxon>Oryzinae</taxon>
        <taxon>Oryza</taxon>
    </lineage>
</organism>
<sequence>MAGTSAVAPPRVGFHGSTANGPSSSNPTQIRYGRLLATQAVCSWKHTSAGSRYLYLAGLNLFTNSKAYGSFLSGYT</sequence>
<evidence type="ECO:0000313" key="2">
    <source>
        <dbReference type="EnsemblPlants" id="OPUNC04G01710.1"/>
    </source>
</evidence>
<name>A0A0E0KMI0_ORYPU</name>
<dbReference type="EnsemblPlants" id="OPUNC04G01710.1">
    <property type="protein sequence ID" value="OPUNC04G01710.1"/>
    <property type="gene ID" value="OPUNC04G01710"/>
</dbReference>
<protein>
    <submittedName>
        <fullName evidence="2">Uncharacterized protein</fullName>
    </submittedName>
</protein>
<accession>A0A0E0KMI0</accession>
<dbReference type="Gramene" id="OPUNC04G01710.1">
    <property type="protein sequence ID" value="OPUNC04G01710.1"/>
    <property type="gene ID" value="OPUNC04G01710"/>
</dbReference>
<dbReference type="AlphaFoldDB" id="A0A0E0KMI0"/>
<evidence type="ECO:0000256" key="1">
    <source>
        <dbReference type="SAM" id="MobiDB-lite"/>
    </source>
</evidence>
<proteinExistence type="predicted"/>
<dbReference type="Proteomes" id="UP000026962">
    <property type="component" value="Chromosome 4"/>
</dbReference>
<reference evidence="2" key="2">
    <citation type="submission" date="2018-05" db="EMBL/GenBank/DDBJ databases">
        <title>OpunRS2 (Oryza punctata Reference Sequence Version 2).</title>
        <authorList>
            <person name="Zhang J."/>
            <person name="Kudrna D."/>
            <person name="Lee S."/>
            <person name="Talag J."/>
            <person name="Welchert J."/>
            <person name="Wing R.A."/>
        </authorList>
    </citation>
    <scope>NUCLEOTIDE SEQUENCE [LARGE SCALE GENOMIC DNA]</scope>
</reference>
<keyword evidence="3" id="KW-1185">Reference proteome</keyword>
<feature type="compositionally biased region" description="Polar residues" evidence="1">
    <location>
        <begin position="17"/>
        <end position="28"/>
    </location>
</feature>
<dbReference type="HOGENOM" id="CLU_2658787_0_0_1"/>
<evidence type="ECO:0000313" key="3">
    <source>
        <dbReference type="Proteomes" id="UP000026962"/>
    </source>
</evidence>
<feature type="region of interest" description="Disordered" evidence="1">
    <location>
        <begin position="1"/>
        <end position="28"/>
    </location>
</feature>